<dbReference type="EMBL" id="JACHGW010000002">
    <property type="protein sequence ID" value="MBB6050935.1"/>
    <property type="molecule type" value="Genomic_DNA"/>
</dbReference>
<dbReference type="GO" id="GO:0004601">
    <property type="term" value="F:peroxidase activity"/>
    <property type="evidence" value="ECO:0007669"/>
    <property type="project" value="UniProtKB-KW"/>
</dbReference>
<evidence type="ECO:0000313" key="2">
    <source>
        <dbReference type="Proteomes" id="UP000520814"/>
    </source>
</evidence>
<dbReference type="Proteomes" id="UP000520814">
    <property type="component" value="Unassembled WGS sequence"/>
</dbReference>
<accession>A0A7W9SR59</accession>
<dbReference type="AlphaFoldDB" id="A0A7W9SR59"/>
<dbReference type="SUPFAM" id="SSF69118">
    <property type="entry name" value="AhpD-like"/>
    <property type="match status" value="1"/>
</dbReference>
<dbReference type="Gene3D" id="1.20.1290.10">
    <property type="entry name" value="AhpD-like"/>
    <property type="match status" value="1"/>
</dbReference>
<organism evidence="1 2">
    <name type="scientific">Armatimonas rosea</name>
    <dbReference type="NCBI Taxonomy" id="685828"/>
    <lineage>
        <taxon>Bacteria</taxon>
        <taxon>Bacillati</taxon>
        <taxon>Armatimonadota</taxon>
        <taxon>Armatimonadia</taxon>
        <taxon>Armatimonadales</taxon>
        <taxon>Armatimonadaceae</taxon>
        <taxon>Armatimonas</taxon>
    </lineage>
</organism>
<evidence type="ECO:0000313" key="1">
    <source>
        <dbReference type="EMBL" id="MBB6050935.1"/>
    </source>
</evidence>
<dbReference type="RefSeq" id="WP_184196804.1">
    <property type="nucleotide sequence ID" value="NZ_JACHGW010000002.1"/>
</dbReference>
<keyword evidence="1" id="KW-0560">Oxidoreductase</keyword>
<sequence>MPWIKTVSPQESDEVREAMMAQRPLYPAAYAGSPESATRLPQAVLDESIVASHSLIPEALKHAFSTFGVLMNPALPLSRREHELIAATVSSLNACFY</sequence>
<dbReference type="InterPro" id="IPR029032">
    <property type="entry name" value="AhpD-like"/>
</dbReference>
<comment type="caution">
    <text evidence="1">The sequence shown here is derived from an EMBL/GenBank/DDBJ whole genome shotgun (WGS) entry which is preliminary data.</text>
</comment>
<name>A0A7W9SR59_ARMRO</name>
<keyword evidence="2" id="KW-1185">Reference proteome</keyword>
<keyword evidence="1" id="KW-0575">Peroxidase</keyword>
<gene>
    <name evidence="1" type="ORF">HNQ39_002726</name>
</gene>
<proteinExistence type="predicted"/>
<reference evidence="1 2" key="1">
    <citation type="submission" date="2020-08" db="EMBL/GenBank/DDBJ databases">
        <title>Genomic Encyclopedia of Type Strains, Phase IV (KMG-IV): sequencing the most valuable type-strain genomes for metagenomic binning, comparative biology and taxonomic classification.</title>
        <authorList>
            <person name="Goeker M."/>
        </authorList>
    </citation>
    <scope>NUCLEOTIDE SEQUENCE [LARGE SCALE GENOMIC DNA]</scope>
    <source>
        <strain evidence="1 2">DSM 23562</strain>
    </source>
</reference>
<protein>
    <submittedName>
        <fullName evidence="1">Alkylhydroperoxidase family enzyme</fullName>
    </submittedName>
</protein>